<dbReference type="GO" id="GO:0000350">
    <property type="term" value="P:generation of catalytic spliceosome for second transesterification step"/>
    <property type="evidence" value="ECO:0007669"/>
    <property type="project" value="TreeGrafter"/>
</dbReference>
<evidence type="ECO:0000259" key="10">
    <source>
        <dbReference type="SMART" id="SM00500"/>
    </source>
</evidence>
<proteinExistence type="inferred from homology"/>
<keyword evidence="7" id="KW-0539">Nucleus</keyword>
<dbReference type="InterPro" id="IPR004098">
    <property type="entry name" value="Prp18"/>
</dbReference>
<keyword evidence="5" id="KW-0747">Spliceosome</keyword>
<gene>
    <name evidence="11" type="ORF">J1605_005048</name>
</gene>
<dbReference type="InterPro" id="IPR039979">
    <property type="entry name" value="PRPF18"/>
</dbReference>
<dbReference type="InterPro" id="IPR014906">
    <property type="entry name" value="PRP4-like"/>
</dbReference>
<evidence type="ECO:0000256" key="3">
    <source>
        <dbReference type="ARBA" id="ARBA00018242"/>
    </source>
</evidence>
<dbReference type="GO" id="GO:0071021">
    <property type="term" value="C:U2-type post-spliceosomal complex"/>
    <property type="evidence" value="ECO:0007669"/>
    <property type="project" value="TreeGrafter"/>
</dbReference>
<feature type="region of interest" description="Disordered" evidence="9">
    <location>
        <begin position="51"/>
        <end position="71"/>
    </location>
</feature>
<evidence type="ECO:0000256" key="4">
    <source>
        <dbReference type="ARBA" id="ARBA00022664"/>
    </source>
</evidence>
<dbReference type="Pfam" id="PF02840">
    <property type="entry name" value="Prp18"/>
    <property type="match status" value="1"/>
</dbReference>
<evidence type="ECO:0000256" key="2">
    <source>
        <dbReference type="ARBA" id="ARBA00008137"/>
    </source>
</evidence>
<dbReference type="SUPFAM" id="SSF158230">
    <property type="entry name" value="PRP4-like"/>
    <property type="match status" value="1"/>
</dbReference>
<keyword evidence="4" id="KW-0507">mRNA processing</keyword>
<name>A0AB34HC51_ESCRO</name>
<keyword evidence="6" id="KW-0508">mRNA splicing</keyword>
<dbReference type="SMART" id="SM00500">
    <property type="entry name" value="SFM"/>
    <property type="match status" value="1"/>
</dbReference>
<dbReference type="FunFam" id="1.20.940.10:FF:000002">
    <property type="entry name" value="Pre-mRNA processing factor 18"/>
    <property type="match status" value="1"/>
</dbReference>
<dbReference type="PANTHER" id="PTHR13007:SF19">
    <property type="entry name" value="PRE-MRNA-SPLICING FACTOR 18"/>
    <property type="match status" value="1"/>
</dbReference>
<feature type="domain" description="Pre-mRNA processing factor 4 (PRP4)-like" evidence="10">
    <location>
        <begin position="88"/>
        <end position="138"/>
    </location>
</feature>
<dbReference type="Proteomes" id="UP001159641">
    <property type="component" value="Unassembled WGS sequence"/>
</dbReference>
<evidence type="ECO:0000256" key="9">
    <source>
        <dbReference type="SAM" id="MobiDB-lite"/>
    </source>
</evidence>
<evidence type="ECO:0000256" key="8">
    <source>
        <dbReference type="ARBA" id="ARBA00031388"/>
    </source>
</evidence>
<comment type="similarity">
    <text evidence="2">Belongs to the PRP18 family.</text>
</comment>
<dbReference type="EMBL" id="JAIQCJ010001564">
    <property type="protein sequence ID" value="KAJ8788752.1"/>
    <property type="molecule type" value="Genomic_DNA"/>
</dbReference>
<dbReference type="InterPro" id="IPR036285">
    <property type="entry name" value="PRP4-like_sf"/>
</dbReference>
<dbReference type="Gene3D" id="4.10.280.110">
    <property type="entry name" value="Pre-mRNA processing factor 4 domain"/>
    <property type="match status" value="1"/>
</dbReference>
<dbReference type="Gene3D" id="1.20.940.10">
    <property type="entry name" value="Functional domain of the splicing factor Prp18"/>
    <property type="match status" value="1"/>
</dbReference>
<evidence type="ECO:0000256" key="5">
    <source>
        <dbReference type="ARBA" id="ARBA00022728"/>
    </source>
</evidence>
<feature type="compositionally biased region" description="Basic and acidic residues" evidence="9">
    <location>
        <begin position="51"/>
        <end position="66"/>
    </location>
</feature>
<keyword evidence="12" id="KW-1185">Reference proteome</keyword>
<evidence type="ECO:0000256" key="7">
    <source>
        <dbReference type="ARBA" id="ARBA00023242"/>
    </source>
</evidence>
<comment type="subcellular location">
    <subcellularLocation>
        <location evidence="1">Nucleus speckle</location>
    </subcellularLocation>
</comment>
<evidence type="ECO:0000256" key="1">
    <source>
        <dbReference type="ARBA" id="ARBA00004324"/>
    </source>
</evidence>
<dbReference type="GO" id="GO:0016607">
    <property type="term" value="C:nuclear speck"/>
    <property type="evidence" value="ECO:0007669"/>
    <property type="project" value="UniProtKB-SubCell"/>
</dbReference>
<comment type="caution">
    <text evidence="11">The sequence shown here is derived from an EMBL/GenBank/DDBJ whole genome shotgun (WGS) entry which is preliminary data.</text>
</comment>
<dbReference type="SUPFAM" id="SSF47938">
    <property type="entry name" value="Functional domain of the splicing factor Prp18"/>
    <property type="match status" value="1"/>
</dbReference>
<dbReference type="Pfam" id="PF08799">
    <property type="entry name" value="PRP4"/>
    <property type="match status" value="1"/>
</dbReference>
<dbReference type="AlphaFoldDB" id="A0AB34HC51"/>
<protein>
    <recommendedName>
        <fullName evidence="3">Pre-mRNA-splicing factor 18</fullName>
    </recommendedName>
    <alternativeName>
        <fullName evidence="8">PRP18 homolog</fullName>
    </alternativeName>
</protein>
<sequence length="347" mass="40194">MDVLKSEILRKRQLVEDRNLLVENKKYFKRSELAKKEEEAYFERCGYKPINEKPSGEIQPKEEDQKPLTSSNPVLELELAEEKLPMTLSRQEVIRRLRERGEPIRLFGETDYDAFQRLRKIEILTPEVNKGLRNDLKAALDKIDQQYLNELVGGQEPGEEDTQNDLKVHEENTTIEELEVIPPPPSLIPRHAFHSLQQALGESLGKGDDHKDMDIITKFLKFLLGVWAKELNAREDYVKRSVQGKLNSATQKQTESYLRPLFRKLRKRNLPADIKESITDIIKFMLQREYVKANDAYLQMAIGNAPWPIGVTMVGIHARTGREKIFSKHVAHVLNDETQRKYIQAIA</sequence>
<dbReference type="GO" id="GO:0005682">
    <property type="term" value="C:U5 snRNP"/>
    <property type="evidence" value="ECO:0007669"/>
    <property type="project" value="TreeGrafter"/>
</dbReference>
<organism evidence="11 12">
    <name type="scientific">Eschrichtius robustus</name>
    <name type="common">California gray whale</name>
    <name type="synonym">Eschrichtius gibbosus</name>
    <dbReference type="NCBI Taxonomy" id="9764"/>
    <lineage>
        <taxon>Eukaryota</taxon>
        <taxon>Metazoa</taxon>
        <taxon>Chordata</taxon>
        <taxon>Craniata</taxon>
        <taxon>Vertebrata</taxon>
        <taxon>Euteleostomi</taxon>
        <taxon>Mammalia</taxon>
        <taxon>Eutheria</taxon>
        <taxon>Laurasiatheria</taxon>
        <taxon>Artiodactyla</taxon>
        <taxon>Whippomorpha</taxon>
        <taxon>Cetacea</taxon>
        <taxon>Mysticeti</taxon>
        <taxon>Eschrichtiidae</taxon>
        <taxon>Eschrichtius</taxon>
    </lineage>
</organism>
<evidence type="ECO:0000313" key="12">
    <source>
        <dbReference type="Proteomes" id="UP001159641"/>
    </source>
</evidence>
<dbReference type="PANTHER" id="PTHR13007">
    <property type="entry name" value="PRE-MRNA SPLICING FACTOR-RELATED"/>
    <property type="match status" value="1"/>
</dbReference>
<evidence type="ECO:0000256" key="6">
    <source>
        <dbReference type="ARBA" id="ARBA00023187"/>
    </source>
</evidence>
<reference evidence="11 12" key="1">
    <citation type="submission" date="2022-11" db="EMBL/GenBank/DDBJ databases">
        <title>Whole genome sequence of Eschrichtius robustus ER-17-0199.</title>
        <authorList>
            <person name="Bruniche-Olsen A."/>
            <person name="Black A.N."/>
            <person name="Fields C.J."/>
            <person name="Walden K."/>
            <person name="Dewoody J.A."/>
        </authorList>
    </citation>
    <scope>NUCLEOTIDE SEQUENCE [LARGE SCALE GENOMIC DNA]</scope>
    <source>
        <strain evidence="11">ER-17-0199</strain>
        <tissue evidence="11">Blubber</tissue>
    </source>
</reference>
<dbReference type="GO" id="GO:0046540">
    <property type="term" value="C:U4/U6 x U5 tri-snRNP complex"/>
    <property type="evidence" value="ECO:0007669"/>
    <property type="project" value="TreeGrafter"/>
</dbReference>
<dbReference type="FunFam" id="4.10.280.110:FF:000001">
    <property type="entry name" value="pre-mRNA-splicing factor 18 isoform X2"/>
    <property type="match status" value="1"/>
</dbReference>
<evidence type="ECO:0000313" key="11">
    <source>
        <dbReference type="EMBL" id="KAJ8788752.1"/>
    </source>
</evidence>
<accession>A0AB34HC51</accession>